<dbReference type="EMBL" id="BMES01000001">
    <property type="protein sequence ID" value="GGH18489.1"/>
    <property type="molecule type" value="Genomic_DNA"/>
</dbReference>
<accession>A0A917MH27</accession>
<evidence type="ECO:0000313" key="1">
    <source>
        <dbReference type="EMBL" id="GGH18489.1"/>
    </source>
</evidence>
<name>A0A917MH27_9HYPH</name>
<reference evidence="1" key="2">
    <citation type="submission" date="2020-09" db="EMBL/GenBank/DDBJ databases">
        <authorList>
            <person name="Sun Q."/>
            <person name="Zhou Y."/>
        </authorList>
    </citation>
    <scope>NUCLEOTIDE SEQUENCE</scope>
    <source>
        <strain evidence="1">CGMCC 1.12214</strain>
    </source>
</reference>
<proteinExistence type="predicted"/>
<protein>
    <submittedName>
        <fullName evidence="1">Uncharacterized protein</fullName>
    </submittedName>
</protein>
<gene>
    <name evidence="1" type="ORF">GCM10007036_20730</name>
</gene>
<evidence type="ECO:0000313" key="2">
    <source>
        <dbReference type="Proteomes" id="UP000603912"/>
    </source>
</evidence>
<keyword evidence="2" id="KW-1185">Reference proteome</keyword>
<dbReference type="RefSeq" id="WP_188517533.1">
    <property type="nucleotide sequence ID" value="NZ_BMES01000001.1"/>
</dbReference>
<reference evidence="1" key="1">
    <citation type="journal article" date="2014" name="Int. J. Syst. Evol. Microbiol.">
        <title>Complete genome sequence of Corynebacterium casei LMG S-19264T (=DSM 44701T), isolated from a smear-ripened cheese.</title>
        <authorList>
            <consortium name="US DOE Joint Genome Institute (JGI-PGF)"/>
            <person name="Walter F."/>
            <person name="Albersmeier A."/>
            <person name="Kalinowski J."/>
            <person name="Ruckert C."/>
        </authorList>
    </citation>
    <scope>NUCLEOTIDE SEQUENCE</scope>
    <source>
        <strain evidence="1">CGMCC 1.12214</strain>
    </source>
</reference>
<dbReference type="Proteomes" id="UP000603912">
    <property type="component" value="Unassembled WGS sequence"/>
</dbReference>
<comment type="caution">
    <text evidence="1">The sequence shown here is derived from an EMBL/GenBank/DDBJ whole genome shotgun (WGS) entry which is preliminary data.</text>
</comment>
<sequence length="67" mass="7033">MPAAKPLAVAVVLMALVYLLSPLRFGEKTPNCAKDQIGCLIVASDADAYDPVVTGSLPKALKRPARP</sequence>
<dbReference type="AlphaFoldDB" id="A0A917MH27"/>
<organism evidence="1 2">
    <name type="scientific">Alsobacter metallidurans</name>
    <dbReference type="NCBI Taxonomy" id="340221"/>
    <lineage>
        <taxon>Bacteria</taxon>
        <taxon>Pseudomonadati</taxon>
        <taxon>Pseudomonadota</taxon>
        <taxon>Alphaproteobacteria</taxon>
        <taxon>Hyphomicrobiales</taxon>
        <taxon>Alsobacteraceae</taxon>
        <taxon>Alsobacter</taxon>
    </lineage>
</organism>